<proteinExistence type="predicted"/>
<evidence type="ECO:0000313" key="2">
    <source>
        <dbReference type="Proteomes" id="UP001607303"/>
    </source>
</evidence>
<dbReference type="EMBL" id="JAYRBN010000035">
    <property type="protein sequence ID" value="KAL2747308.1"/>
    <property type="molecule type" value="Genomic_DNA"/>
</dbReference>
<evidence type="ECO:0000313" key="1">
    <source>
        <dbReference type="EMBL" id="KAL2747308.1"/>
    </source>
</evidence>
<dbReference type="InterPro" id="IPR009832">
    <property type="entry name" value="DUF1397"/>
</dbReference>
<protein>
    <submittedName>
        <fullName evidence="1">27 kDa hemolymph protein-like</fullName>
    </submittedName>
</protein>
<reference evidence="1 2" key="1">
    <citation type="journal article" date="2024" name="Ann. Entomol. Soc. Am.">
        <title>Genomic analyses of the southern and eastern yellowjacket wasps (Hymenoptera: Vespidae) reveal evolutionary signatures of social life.</title>
        <authorList>
            <person name="Catto M.A."/>
            <person name="Caine P.B."/>
            <person name="Orr S.E."/>
            <person name="Hunt B.G."/>
            <person name="Goodisman M.A.D."/>
        </authorList>
    </citation>
    <scope>NUCLEOTIDE SEQUENCE [LARGE SCALE GENOMIC DNA]</scope>
    <source>
        <strain evidence="1">232</strain>
        <tissue evidence="1">Head and thorax</tissue>
    </source>
</reference>
<comment type="caution">
    <text evidence="1">The sequence shown here is derived from an EMBL/GenBank/DDBJ whole genome shotgun (WGS) entry which is preliminary data.</text>
</comment>
<gene>
    <name evidence="1" type="ORF">V1477_004000</name>
</gene>
<keyword evidence="2" id="KW-1185">Reference proteome</keyword>
<dbReference type="Pfam" id="PF07165">
    <property type="entry name" value="DUF1397"/>
    <property type="match status" value="1"/>
</dbReference>
<dbReference type="AlphaFoldDB" id="A0ABD2CQB0"/>
<name>A0ABD2CQB0_VESMC</name>
<dbReference type="Proteomes" id="UP001607303">
    <property type="component" value="Unassembled WGS sequence"/>
</dbReference>
<sequence length="329" mass="36916">MKYSTAIAVVYLFFEFDRVKQLRVVNIYCYGFLGYGNTQENLPSVDDVLQKASDVINIPEISNLNTSALPSIQEATNLFEQKCRKNGGPNAFQNAKHAQTEMEKCLKSLINMTELNAEMESAKPKGELDEVFKKYCRRSPILKTCVNNFTTAIEPCLEQKERENKRIVLNITESLLNFICYKEGDRIALFIAAGGPDCFQSKQQEIQDCVNTTFGSYIPTADPTTGAMPTLESLPSLIFDDKECTDMNNLQHCIVRELEKCSDPTPGNIMESIFRFIKKVTPCETLLVNIRSAAVTGIQEQSSSAITTPIPTMIAVSFLLQLMHRIVFT</sequence>
<dbReference type="PANTHER" id="PTHR20997:SF2">
    <property type="entry name" value="EG:BACR42I17.2 PROTEIN-RELATED"/>
    <property type="match status" value="1"/>
</dbReference>
<organism evidence="1 2">
    <name type="scientific">Vespula maculifrons</name>
    <name type="common">Eastern yellow jacket</name>
    <name type="synonym">Wasp</name>
    <dbReference type="NCBI Taxonomy" id="7453"/>
    <lineage>
        <taxon>Eukaryota</taxon>
        <taxon>Metazoa</taxon>
        <taxon>Ecdysozoa</taxon>
        <taxon>Arthropoda</taxon>
        <taxon>Hexapoda</taxon>
        <taxon>Insecta</taxon>
        <taxon>Pterygota</taxon>
        <taxon>Neoptera</taxon>
        <taxon>Endopterygota</taxon>
        <taxon>Hymenoptera</taxon>
        <taxon>Apocrita</taxon>
        <taxon>Aculeata</taxon>
        <taxon>Vespoidea</taxon>
        <taxon>Vespidae</taxon>
        <taxon>Vespinae</taxon>
        <taxon>Vespula</taxon>
    </lineage>
</organism>
<dbReference type="PANTHER" id="PTHR20997">
    <property type="entry name" value="EG:BACR42I17.2 PROTEIN-RELATED"/>
    <property type="match status" value="1"/>
</dbReference>
<accession>A0ABD2CQB0</accession>